<keyword evidence="8" id="KW-1185">Reference proteome</keyword>
<evidence type="ECO:0000313" key="8">
    <source>
        <dbReference type="Proteomes" id="UP000799776"/>
    </source>
</evidence>
<gene>
    <name evidence="7" type="ORF">K490DRAFT_47089</name>
</gene>
<dbReference type="GO" id="GO:0000422">
    <property type="term" value="P:autophagy of mitochondrion"/>
    <property type="evidence" value="ECO:0007669"/>
    <property type="project" value="TreeGrafter"/>
</dbReference>
<evidence type="ECO:0000256" key="5">
    <source>
        <dbReference type="ARBA" id="ARBA00038013"/>
    </source>
</evidence>
<name>A0A9P4HSP8_9PEZI</name>
<evidence type="ECO:0000256" key="4">
    <source>
        <dbReference type="ARBA" id="ARBA00023136"/>
    </source>
</evidence>
<dbReference type="GO" id="GO:0016236">
    <property type="term" value="P:macroautophagy"/>
    <property type="evidence" value="ECO:0007669"/>
    <property type="project" value="TreeGrafter"/>
</dbReference>
<evidence type="ECO:0000313" key="7">
    <source>
        <dbReference type="EMBL" id="KAF2085238.1"/>
    </source>
</evidence>
<evidence type="ECO:0000256" key="3">
    <source>
        <dbReference type="ARBA" id="ARBA00022989"/>
    </source>
</evidence>
<dbReference type="GO" id="GO:0005741">
    <property type="term" value="C:mitochondrial outer membrane"/>
    <property type="evidence" value="ECO:0007669"/>
    <property type="project" value="TreeGrafter"/>
</dbReference>
<dbReference type="AlphaFoldDB" id="A0A9P4HSP8"/>
<evidence type="ECO:0000256" key="2">
    <source>
        <dbReference type="ARBA" id="ARBA00022692"/>
    </source>
</evidence>
<reference evidence="7" key="1">
    <citation type="journal article" date="2020" name="Stud. Mycol.">
        <title>101 Dothideomycetes genomes: a test case for predicting lifestyles and emergence of pathogens.</title>
        <authorList>
            <person name="Haridas S."/>
            <person name="Albert R."/>
            <person name="Binder M."/>
            <person name="Bloem J."/>
            <person name="Labutti K."/>
            <person name="Salamov A."/>
            <person name="Andreopoulos B."/>
            <person name="Baker S."/>
            <person name="Barry K."/>
            <person name="Bills G."/>
            <person name="Bluhm B."/>
            <person name="Cannon C."/>
            <person name="Castanera R."/>
            <person name="Culley D."/>
            <person name="Daum C."/>
            <person name="Ezra D."/>
            <person name="Gonzalez J."/>
            <person name="Henrissat B."/>
            <person name="Kuo A."/>
            <person name="Liang C."/>
            <person name="Lipzen A."/>
            <person name="Lutzoni F."/>
            <person name="Magnuson J."/>
            <person name="Mondo S."/>
            <person name="Nolan M."/>
            <person name="Ohm R."/>
            <person name="Pangilinan J."/>
            <person name="Park H.-J."/>
            <person name="Ramirez L."/>
            <person name="Alfaro M."/>
            <person name="Sun H."/>
            <person name="Tritt A."/>
            <person name="Yoshinaga Y."/>
            <person name="Zwiers L.-H."/>
            <person name="Turgeon B."/>
            <person name="Goodwin S."/>
            <person name="Spatafora J."/>
            <person name="Crous P."/>
            <person name="Grigoriev I."/>
        </authorList>
    </citation>
    <scope>NUCLEOTIDE SEQUENCE</scope>
    <source>
        <strain evidence="7">CBS 121410</strain>
    </source>
</reference>
<comment type="subcellular location">
    <subcellularLocation>
        <location evidence="1">Membrane</location>
        <topology evidence="1">Multi-pass membrane protein</topology>
    </subcellularLocation>
</comment>
<comment type="caution">
    <text evidence="7">The sequence shown here is derived from an EMBL/GenBank/DDBJ whole genome shotgun (WGS) entry which is preliminary data.</text>
</comment>
<evidence type="ECO:0000256" key="6">
    <source>
        <dbReference type="SAM" id="Phobius"/>
    </source>
</evidence>
<feature type="transmembrane region" description="Helical" evidence="6">
    <location>
        <begin position="58"/>
        <end position="76"/>
    </location>
</feature>
<dbReference type="PANTHER" id="PTHR37278">
    <property type="entry name" value="AUTOPHAGY-RELATED PROTEIN 33-RELATED"/>
    <property type="match status" value="1"/>
</dbReference>
<feature type="transmembrane region" description="Helical" evidence="6">
    <location>
        <begin position="133"/>
        <end position="152"/>
    </location>
</feature>
<proteinExistence type="inferred from homology"/>
<evidence type="ECO:0000256" key="1">
    <source>
        <dbReference type="ARBA" id="ARBA00004141"/>
    </source>
</evidence>
<dbReference type="Proteomes" id="UP000799776">
    <property type="component" value="Unassembled WGS sequence"/>
</dbReference>
<accession>A0A9P4HSP8</accession>
<sequence>MARAVPILKFVGTVSLGLLTGLSYALSSTTLPTLLSLPSASHALPAFLTLQARAKRRIRLFTSTAIASLYLAYLIAPSSGRHPYLVWTSLIAEQEASGSPTPAEKSWVDLEKGEDVNGEVVRGNMERFGFAEAVRTGVMGTAFAMAIVGIWGDGA</sequence>
<keyword evidence="3 6" id="KW-1133">Transmembrane helix</keyword>
<dbReference type="InterPro" id="IPR051668">
    <property type="entry name" value="ATG33"/>
</dbReference>
<comment type="similarity">
    <text evidence="5">Belongs to the ATG33 family.</text>
</comment>
<protein>
    <submittedName>
        <fullName evidence="7">Uncharacterized protein</fullName>
    </submittedName>
</protein>
<dbReference type="EMBL" id="ML978732">
    <property type="protein sequence ID" value="KAF2085238.1"/>
    <property type="molecule type" value="Genomic_DNA"/>
</dbReference>
<keyword evidence="4 6" id="KW-0472">Membrane</keyword>
<dbReference type="PANTHER" id="PTHR37278:SF1">
    <property type="entry name" value="AUTOPHAGY-RELATED PROTEIN 33-RELATED"/>
    <property type="match status" value="1"/>
</dbReference>
<organism evidence="7 8">
    <name type="scientific">Saccharata proteae CBS 121410</name>
    <dbReference type="NCBI Taxonomy" id="1314787"/>
    <lineage>
        <taxon>Eukaryota</taxon>
        <taxon>Fungi</taxon>
        <taxon>Dikarya</taxon>
        <taxon>Ascomycota</taxon>
        <taxon>Pezizomycotina</taxon>
        <taxon>Dothideomycetes</taxon>
        <taxon>Dothideomycetes incertae sedis</taxon>
        <taxon>Botryosphaeriales</taxon>
        <taxon>Saccharataceae</taxon>
        <taxon>Saccharata</taxon>
    </lineage>
</organism>
<keyword evidence="2 6" id="KW-0812">Transmembrane</keyword>
<dbReference type="OrthoDB" id="5336366at2759"/>